<feature type="domain" description="Multi-ubiquitin" evidence="1">
    <location>
        <begin position="178"/>
        <end position="248"/>
    </location>
</feature>
<dbReference type="Proteomes" id="UP000602381">
    <property type="component" value="Unassembled WGS sequence"/>
</dbReference>
<comment type="caution">
    <text evidence="2">The sequence shown here is derived from an EMBL/GenBank/DDBJ whole genome shotgun (WGS) entry which is preliminary data.</text>
</comment>
<feature type="domain" description="Multi-ubiquitin" evidence="1">
    <location>
        <begin position="105"/>
        <end position="170"/>
    </location>
</feature>
<dbReference type="RefSeq" id="WP_150006395.1">
    <property type="nucleotide sequence ID" value="NZ_BMOV01000009.1"/>
</dbReference>
<name>A0ABQ2LFQ1_9PROT</name>
<gene>
    <name evidence="2" type="ORF">GCM10007972_24020</name>
</gene>
<proteinExistence type="predicted"/>
<keyword evidence="3" id="KW-1185">Reference proteome</keyword>
<evidence type="ECO:0000259" key="1">
    <source>
        <dbReference type="Pfam" id="PF14452"/>
    </source>
</evidence>
<sequence length="251" mass="28057">MTLDDFPDHDDLSDALREDRALRPTRAYRIRFAQDNLDFRKLDVPDPVPLGRQILTAAGCDPRDGFSLFAILPSGDFEDVRLDEPFDLRARGAERFVAFQTDRDYKFTLDDSQLEWGKPAIGGDALYKLAKVGEHEAIFLQIRGGTDRLLEPDDLVDLTEPGIERFITAPRPATTCVIIVNSRPREVDDRHVTFEDVVKLAFPGSHDTNVVFSMTYRHAASKPHAGELAAGGSVDIKKKGTVFNVTRTVQS</sequence>
<protein>
    <recommendedName>
        <fullName evidence="1">Multi-ubiquitin domain-containing protein</fullName>
    </recommendedName>
</protein>
<evidence type="ECO:0000313" key="2">
    <source>
        <dbReference type="EMBL" id="GGO15669.1"/>
    </source>
</evidence>
<feature type="domain" description="Multi-ubiquitin" evidence="1">
    <location>
        <begin position="37"/>
        <end position="100"/>
    </location>
</feature>
<dbReference type="InterPro" id="IPR027802">
    <property type="entry name" value="Multi-ubiquitin_dom"/>
</dbReference>
<organism evidence="2 3">
    <name type="scientific">Iodidimonas muriae</name>
    <dbReference type="NCBI Taxonomy" id="261467"/>
    <lineage>
        <taxon>Bacteria</taxon>
        <taxon>Pseudomonadati</taxon>
        <taxon>Pseudomonadota</taxon>
        <taxon>Alphaproteobacteria</taxon>
        <taxon>Iodidimonadales</taxon>
        <taxon>Iodidimonadaceae</taxon>
        <taxon>Iodidimonas</taxon>
    </lineage>
</organism>
<reference evidence="3" key="1">
    <citation type="journal article" date="2019" name="Int. J. Syst. Evol. Microbiol.">
        <title>The Global Catalogue of Microorganisms (GCM) 10K type strain sequencing project: providing services to taxonomists for standard genome sequencing and annotation.</title>
        <authorList>
            <consortium name="The Broad Institute Genomics Platform"/>
            <consortium name="The Broad Institute Genome Sequencing Center for Infectious Disease"/>
            <person name="Wu L."/>
            <person name="Ma J."/>
        </authorList>
    </citation>
    <scope>NUCLEOTIDE SEQUENCE [LARGE SCALE GENOMIC DNA]</scope>
    <source>
        <strain evidence="3">JCM 17843</strain>
    </source>
</reference>
<evidence type="ECO:0000313" key="3">
    <source>
        <dbReference type="Proteomes" id="UP000602381"/>
    </source>
</evidence>
<dbReference type="EMBL" id="BMOV01000009">
    <property type="protein sequence ID" value="GGO15669.1"/>
    <property type="molecule type" value="Genomic_DNA"/>
</dbReference>
<accession>A0ABQ2LFQ1</accession>
<dbReference type="Pfam" id="PF14452">
    <property type="entry name" value="Multi_ubiq"/>
    <property type="match status" value="3"/>
</dbReference>